<evidence type="ECO:0000256" key="4">
    <source>
        <dbReference type="ARBA" id="ARBA00023125"/>
    </source>
</evidence>
<dbReference type="InterPro" id="IPR050336">
    <property type="entry name" value="Chromosome_partition/occlusion"/>
</dbReference>
<evidence type="ECO:0000259" key="6">
    <source>
        <dbReference type="SMART" id="SM00470"/>
    </source>
</evidence>
<evidence type="ECO:0000313" key="7">
    <source>
        <dbReference type="EMBL" id="MDR7133059.1"/>
    </source>
</evidence>
<sequence>MSVAKKRGLGRGLEALLGPKAAAEAPALEAVEGDILRHLPVDALAPGKYQPRKFWDQDKLAELAESIKAQGVIQPIVVRDIGGKRYEIIAGERRWRATQLAGLSEIPVVIREVDDRTVVAMALIENIQREDLNPLEEANALQRLIDEFDLTHAQAAEAVGRSRAAVSNLLRLLELPNEIRVLVETRALEMGHARALLALTPQAAIALARQAADHEWSVREVEHRVQQLSAGMIPGSSAARAKAAKAKPTADIVSLERQLSESLNAKVNVLHGRGGKGRLVIHYSDLDSLEGVLEKLRGKVDE</sequence>
<dbReference type="Pfam" id="PF17762">
    <property type="entry name" value="HTH_ParB"/>
    <property type="match status" value="1"/>
</dbReference>
<dbReference type="InterPro" id="IPR057240">
    <property type="entry name" value="ParB_dimer_C"/>
</dbReference>
<evidence type="ECO:0000313" key="8">
    <source>
        <dbReference type="Proteomes" id="UP001251524"/>
    </source>
</evidence>
<dbReference type="SUPFAM" id="SSF110849">
    <property type="entry name" value="ParB/Sulfiredoxin"/>
    <property type="match status" value="1"/>
</dbReference>
<dbReference type="Proteomes" id="UP001251524">
    <property type="component" value="Unassembled WGS sequence"/>
</dbReference>
<keyword evidence="3" id="KW-0159">Chromosome partition</keyword>
<dbReference type="InterPro" id="IPR041468">
    <property type="entry name" value="HTH_ParB/Spo0J"/>
</dbReference>
<dbReference type="NCBIfam" id="TIGR00180">
    <property type="entry name" value="parB_part"/>
    <property type="match status" value="1"/>
</dbReference>
<dbReference type="PANTHER" id="PTHR33375">
    <property type="entry name" value="CHROMOSOME-PARTITIONING PROTEIN PARB-RELATED"/>
    <property type="match status" value="1"/>
</dbReference>
<dbReference type="Pfam" id="PF02195">
    <property type="entry name" value="ParB_N"/>
    <property type="match status" value="1"/>
</dbReference>
<protein>
    <recommendedName>
        <fullName evidence="2">Probable chromosome-partitioning protein ParB</fullName>
    </recommendedName>
</protein>
<keyword evidence="4" id="KW-0238">DNA-binding</keyword>
<dbReference type="Pfam" id="PF23552">
    <property type="entry name" value="ParB_C"/>
    <property type="match status" value="1"/>
</dbReference>
<proteinExistence type="inferred from homology"/>
<keyword evidence="8" id="KW-1185">Reference proteome</keyword>
<comment type="similarity">
    <text evidence="1">Belongs to the ParB family.</text>
</comment>
<reference evidence="7 8" key="1">
    <citation type="submission" date="2023-07" db="EMBL/GenBank/DDBJ databases">
        <title>Sorghum-associated microbial communities from plants grown in Nebraska, USA.</title>
        <authorList>
            <person name="Schachtman D."/>
        </authorList>
    </citation>
    <scope>NUCLEOTIDE SEQUENCE [LARGE SCALE GENOMIC DNA]</scope>
    <source>
        <strain evidence="7 8">BE198</strain>
    </source>
</reference>
<accession>A0ABU1W6F4</accession>
<gene>
    <name evidence="7" type="ORF">J2X06_000243</name>
</gene>
<organism evidence="7 8">
    <name type="scientific">Lysobacter niastensis</name>
    <dbReference type="NCBI Taxonomy" id="380629"/>
    <lineage>
        <taxon>Bacteria</taxon>
        <taxon>Pseudomonadati</taxon>
        <taxon>Pseudomonadota</taxon>
        <taxon>Gammaproteobacteria</taxon>
        <taxon>Lysobacterales</taxon>
        <taxon>Lysobacteraceae</taxon>
        <taxon>Lysobacter</taxon>
    </lineage>
</organism>
<evidence type="ECO:0000256" key="3">
    <source>
        <dbReference type="ARBA" id="ARBA00022829"/>
    </source>
</evidence>
<comment type="caution">
    <text evidence="7">The sequence shown here is derived from an EMBL/GenBank/DDBJ whole genome shotgun (WGS) entry which is preliminary data.</text>
</comment>
<evidence type="ECO:0000256" key="1">
    <source>
        <dbReference type="ARBA" id="ARBA00006295"/>
    </source>
</evidence>
<dbReference type="Gene3D" id="3.90.1530.30">
    <property type="match status" value="1"/>
</dbReference>
<dbReference type="InterPro" id="IPR003115">
    <property type="entry name" value="ParB_N"/>
</dbReference>
<name>A0ABU1W6F4_9GAMM</name>
<dbReference type="CDD" id="cd16393">
    <property type="entry name" value="SPO0J_N"/>
    <property type="match status" value="1"/>
</dbReference>
<dbReference type="RefSeq" id="WP_310057202.1">
    <property type="nucleotide sequence ID" value="NZ_JAVDVY010000001.1"/>
</dbReference>
<comment type="function">
    <text evidence="5">Involved in chromosome partition. Localize to both poles of the predivisional cell following completion of DNA replication. Binds to the DNA origin of replication.</text>
</comment>
<feature type="domain" description="ParB-like N-terminal" evidence="6">
    <location>
        <begin position="37"/>
        <end position="127"/>
    </location>
</feature>
<evidence type="ECO:0000256" key="2">
    <source>
        <dbReference type="ARBA" id="ARBA00022372"/>
    </source>
</evidence>
<dbReference type="InterPro" id="IPR004437">
    <property type="entry name" value="ParB/RepB/Spo0J"/>
</dbReference>
<dbReference type="SMART" id="SM00470">
    <property type="entry name" value="ParB"/>
    <property type="match status" value="1"/>
</dbReference>
<dbReference type="EMBL" id="JAVDVY010000001">
    <property type="protein sequence ID" value="MDR7133059.1"/>
    <property type="molecule type" value="Genomic_DNA"/>
</dbReference>
<dbReference type="InterPro" id="IPR036086">
    <property type="entry name" value="ParB/Sulfiredoxin_sf"/>
</dbReference>
<dbReference type="Gene3D" id="1.10.10.2830">
    <property type="match status" value="1"/>
</dbReference>
<evidence type="ECO:0000256" key="5">
    <source>
        <dbReference type="ARBA" id="ARBA00025472"/>
    </source>
</evidence>
<dbReference type="PANTHER" id="PTHR33375:SF1">
    <property type="entry name" value="CHROMOSOME-PARTITIONING PROTEIN PARB-RELATED"/>
    <property type="match status" value="1"/>
</dbReference>